<name>A0AAW0VUV4_CHEQU</name>
<feature type="region of interest" description="Disordered" evidence="2">
    <location>
        <begin position="1"/>
        <end position="103"/>
    </location>
</feature>
<dbReference type="GO" id="GO:0003725">
    <property type="term" value="F:double-stranded RNA binding"/>
    <property type="evidence" value="ECO:0007669"/>
    <property type="project" value="TreeGrafter"/>
</dbReference>
<dbReference type="PANTHER" id="PTHR10910">
    <property type="entry name" value="EUKARYOTE SPECIFIC DSRNA BINDING PROTEIN"/>
    <property type="match status" value="1"/>
</dbReference>
<dbReference type="SMART" id="SM00358">
    <property type="entry name" value="DSRM"/>
    <property type="match status" value="1"/>
</dbReference>
<reference evidence="4 5" key="1">
    <citation type="journal article" date="2024" name="BMC Genomics">
        <title>Genome assembly of redclaw crayfish (Cherax quadricarinatus) provides insights into its immune adaptation and hypoxia tolerance.</title>
        <authorList>
            <person name="Liu Z."/>
            <person name="Zheng J."/>
            <person name="Li H."/>
            <person name="Fang K."/>
            <person name="Wang S."/>
            <person name="He J."/>
            <person name="Zhou D."/>
            <person name="Weng S."/>
            <person name="Chi M."/>
            <person name="Gu Z."/>
            <person name="He J."/>
            <person name="Li F."/>
            <person name="Wang M."/>
        </authorList>
    </citation>
    <scope>NUCLEOTIDE SEQUENCE [LARGE SCALE GENOMIC DNA]</scope>
    <source>
        <strain evidence="4">ZL_2023a</strain>
    </source>
</reference>
<proteinExistence type="predicted"/>
<accession>A0AAW0VUV4</accession>
<feature type="compositionally biased region" description="Basic and acidic residues" evidence="2">
    <location>
        <begin position="1"/>
        <end position="34"/>
    </location>
</feature>
<dbReference type="CDD" id="cd19865">
    <property type="entry name" value="DSRM_STRBP_RED-like_rpt1"/>
    <property type="match status" value="1"/>
</dbReference>
<dbReference type="Proteomes" id="UP001445076">
    <property type="component" value="Unassembled WGS sequence"/>
</dbReference>
<comment type="caution">
    <text evidence="4">The sequence shown here is derived from an EMBL/GenBank/DDBJ whole genome shotgun (WGS) entry which is preliminary data.</text>
</comment>
<gene>
    <name evidence="4" type="ORF">OTU49_013157</name>
</gene>
<sequence length="268" mass="29287">MEDHSFPEEPMWVKEEDQGERKNAEKAANRDGKGNGDAGHQNGHRDGGGGVMAGQENGEGDRVSPLKRSATNEVEMSAEPQGEPITKRRKTGPPQPKNPISTLNELRPGLVYNMLGMEGPSHAPVFTVTVEISGQVFRGSGRSKKQAKHSAAEAALRSFLQFRNASDAAEALGINITAVQDFTSDVSEAGFGSNSTVGEWWREAWCQILFRFGHCAVLRVPVLWLTGGDIYKTDDNNSGLFSGFQHSSFNIISLRTITNFEEPHYALK</sequence>
<dbReference type="EMBL" id="JARKIK010000253">
    <property type="protein sequence ID" value="KAK8720690.1"/>
    <property type="molecule type" value="Genomic_DNA"/>
</dbReference>
<dbReference type="Gene3D" id="3.30.160.20">
    <property type="match status" value="1"/>
</dbReference>
<keyword evidence="1" id="KW-0694">RNA-binding</keyword>
<keyword evidence="5" id="KW-1185">Reference proteome</keyword>
<evidence type="ECO:0000313" key="5">
    <source>
        <dbReference type="Proteomes" id="UP001445076"/>
    </source>
</evidence>
<evidence type="ECO:0000313" key="4">
    <source>
        <dbReference type="EMBL" id="KAK8720690.1"/>
    </source>
</evidence>
<dbReference type="AlphaFoldDB" id="A0AAW0VUV4"/>
<dbReference type="GO" id="GO:0003726">
    <property type="term" value="F:double-stranded RNA adenosine deaminase activity"/>
    <property type="evidence" value="ECO:0007669"/>
    <property type="project" value="TreeGrafter"/>
</dbReference>
<dbReference type="SUPFAM" id="SSF54768">
    <property type="entry name" value="dsRNA-binding domain-like"/>
    <property type="match status" value="1"/>
</dbReference>
<feature type="domain" description="DRBM" evidence="3">
    <location>
        <begin position="95"/>
        <end position="161"/>
    </location>
</feature>
<evidence type="ECO:0000259" key="3">
    <source>
        <dbReference type="PROSITE" id="PS50137"/>
    </source>
</evidence>
<organism evidence="4 5">
    <name type="scientific">Cherax quadricarinatus</name>
    <name type="common">Australian red claw crayfish</name>
    <dbReference type="NCBI Taxonomy" id="27406"/>
    <lineage>
        <taxon>Eukaryota</taxon>
        <taxon>Metazoa</taxon>
        <taxon>Ecdysozoa</taxon>
        <taxon>Arthropoda</taxon>
        <taxon>Crustacea</taxon>
        <taxon>Multicrustacea</taxon>
        <taxon>Malacostraca</taxon>
        <taxon>Eumalacostraca</taxon>
        <taxon>Eucarida</taxon>
        <taxon>Decapoda</taxon>
        <taxon>Pleocyemata</taxon>
        <taxon>Astacidea</taxon>
        <taxon>Parastacoidea</taxon>
        <taxon>Parastacidae</taxon>
        <taxon>Cherax</taxon>
    </lineage>
</organism>
<dbReference type="PANTHER" id="PTHR10910:SF62">
    <property type="entry name" value="AT07585P-RELATED"/>
    <property type="match status" value="1"/>
</dbReference>
<dbReference type="GO" id="GO:0008251">
    <property type="term" value="F:tRNA-specific adenosine deaminase activity"/>
    <property type="evidence" value="ECO:0007669"/>
    <property type="project" value="TreeGrafter"/>
</dbReference>
<dbReference type="PROSITE" id="PS50137">
    <property type="entry name" value="DS_RBD"/>
    <property type="match status" value="1"/>
</dbReference>
<dbReference type="GO" id="GO:0006396">
    <property type="term" value="P:RNA processing"/>
    <property type="evidence" value="ECO:0007669"/>
    <property type="project" value="TreeGrafter"/>
</dbReference>
<dbReference type="GO" id="GO:0005730">
    <property type="term" value="C:nucleolus"/>
    <property type="evidence" value="ECO:0007669"/>
    <property type="project" value="TreeGrafter"/>
</dbReference>
<protein>
    <recommendedName>
        <fullName evidence="3">DRBM domain-containing protein</fullName>
    </recommendedName>
</protein>
<evidence type="ECO:0000256" key="1">
    <source>
        <dbReference type="PROSITE-ProRule" id="PRU00266"/>
    </source>
</evidence>
<dbReference type="GO" id="GO:0005737">
    <property type="term" value="C:cytoplasm"/>
    <property type="evidence" value="ECO:0007669"/>
    <property type="project" value="TreeGrafter"/>
</dbReference>
<dbReference type="Pfam" id="PF00035">
    <property type="entry name" value="dsrm"/>
    <property type="match status" value="1"/>
</dbReference>
<dbReference type="InterPro" id="IPR014720">
    <property type="entry name" value="dsRBD_dom"/>
</dbReference>
<dbReference type="GO" id="GO:0006382">
    <property type="term" value="P:adenosine to inosine editing"/>
    <property type="evidence" value="ECO:0007669"/>
    <property type="project" value="TreeGrafter"/>
</dbReference>
<evidence type="ECO:0000256" key="2">
    <source>
        <dbReference type="SAM" id="MobiDB-lite"/>
    </source>
</evidence>